<organism evidence="2 3">
    <name type="scientific">Saguinus oedipus</name>
    <name type="common">Cotton-top tamarin</name>
    <name type="synonym">Oedipomidas oedipus</name>
    <dbReference type="NCBI Taxonomy" id="9490"/>
    <lineage>
        <taxon>Eukaryota</taxon>
        <taxon>Metazoa</taxon>
        <taxon>Chordata</taxon>
        <taxon>Craniata</taxon>
        <taxon>Vertebrata</taxon>
        <taxon>Euteleostomi</taxon>
        <taxon>Mammalia</taxon>
        <taxon>Eutheria</taxon>
        <taxon>Euarchontoglires</taxon>
        <taxon>Primates</taxon>
        <taxon>Haplorrhini</taxon>
        <taxon>Platyrrhini</taxon>
        <taxon>Cebidae</taxon>
        <taxon>Callitrichinae</taxon>
        <taxon>Saguinus</taxon>
    </lineage>
</organism>
<evidence type="ECO:0000313" key="3">
    <source>
        <dbReference type="Proteomes" id="UP001266305"/>
    </source>
</evidence>
<proteinExistence type="predicted"/>
<protein>
    <submittedName>
        <fullName evidence="2">Uncharacterized protein</fullName>
    </submittedName>
</protein>
<feature type="region of interest" description="Disordered" evidence="1">
    <location>
        <begin position="1"/>
        <end position="86"/>
    </location>
</feature>
<comment type="caution">
    <text evidence="2">The sequence shown here is derived from an EMBL/GenBank/DDBJ whole genome shotgun (WGS) entry which is preliminary data.</text>
</comment>
<dbReference type="Proteomes" id="UP001266305">
    <property type="component" value="Unassembled WGS sequence"/>
</dbReference>
<keyword evidence="3" id="KW-1185">Reference proteome</keyword>
<evidence type="ECO:0000313" key="2">
    <source>
        <dbReference type="EMBL" id="KAK2090218.1"/>
    </source>
</evidence>
<feature type="non-terminal residue" evidence="2">
    <location>
        <position position="1"/>
    </location>
</feature>
<dbReference type="EMBL" id="JASSZA010000017">
    <property type="protein sequence ID" value="KAK2090218.1"/>
    <property type="molecule type" value="Genomic_DNA"/>
</dbReference>
<feature type="non-terminal residue" evidence="2">
    <location>
        <position position="86"/>
    </location>
</feature>
<evidence type="ECO:0000256" key="1">
    <source>
        <dbReference type="SAM" id="MobiDB-lite"/>
    </source>
</evidence>
<name>A0ABQ9U0N2_SAGOE</name>
<gene>
    <name evidence="2" type="ORF">P7K49_031474</name>
</gene>
<accession>A0ABQ9U0N2</accession>
<reference evidence="2 3" key="1">
    <citation type="submission" date="2023-05" db="EMBL/GenBank/DDBJ databases">
        <title>B98-5 Cell Line De Novo Hybrid Assembly: An Optical Mapping Approach.</title>
        <authorList>
            <person name="Kananen K."/>
            <person name="Auerbach J.A."/>
            <person name="Kautto E."/>
            <person name="Blachly J.S."/>
        </authorList>
    </citation>
    <scope>NUCLEOTIDE SEQUENCE [LARGE SCALE GENOMIC DNA]</scope>
    <source>
        <strain evidence="2">B95-8</strain>
        <tissue evidence="2">Cell line</tissue>
    </source>
</reference>
<sequence length="86" mass="9059">AADGAFPDPWQRLRAAPSVDAAPSLDPAPGRPRSGAGQMWRPLASQEGLEAGEARGGPRRPRKAAQEAGSRPERVHARGCRPSVRA</sequence>